<evidence type="ECO:0008006" key="3">
    <source>
        <dbReference type="Google" id="ProtNLM"/>
    </source>
</evidence>
<evidence type="ECO:0000313" key="1">
    <source>
        <dbReference type="EMBL" id="SHH13388.1"/>
    </source>
</evidence>
<protein>
    <recommendedName>
        <fullName evidence="3">Transposase</fullName>
    </recommendedName>
</protein>
<reference evidence="2" key="1">
    <citation type="submission" date="2016-11" db="EMBL/GenBank/DDBJ databases">
        <authorList>
            <person name="Varghese N."/>
            <person name="Submissions S."/>
        </authorList>
    </citation>
    <scope>NUCLEOTIDE SEQUENCE [LARGE SCALE GENOMIC DNA]</scope>
    <source>
        <strain evidence="2">DSM 15449</strain>
    </source>
</reference>
<evidence type="ECO:0000313" key="2">
    <source>
        <dbReference type="Proteomes" id="UP000183954"/>
    </source>
</evidence>
<keyword evidence="2" id="KW-1185">Reference proteome</keyword>
<gene>
    <name evidence="1" type="ORF">SAMN02746098_00260</name>
</gene>
<dbReference type="Proteomes" id="UP000183954">
    <property type="component" value="Unassembled WGS sequence"/>
</dbReference>
<sequence length="43" mass="5434">MRRICGSYVLWYNKKYDRVGYLFQDWFKSEPVEDDVYFFTVLR</sequence>
<proteinExistence type="predicted"/>
<organism evidence="1 2">
    <name type="scientific">Desulfosporosinus lacus DSM 15449</name>
    <dbReference type="NCBI Taxonomy" id="1121420"/>
    <lineage>
        <taxon>Bacteria</taxon>
        <taxon>Bacillati</taxon>
        <taxon>Bacillota</taxon>
        <taxon>Clostridia</taxon>
        <taxon>Eubacteriales</taxon>
        <taxon>Desulfitobacteriaceae</taxon>
        <taxon>Desulfosporosinus</taxon>
    </lineage>
</organism>
<accession>A0A1M5QHJ7</accession>
<dbReference type="EMBL" id="FQXJ01000003">
    <property type="protein sequence ID" value="SHH13388.1"/>
    <property type="molecule type" value="Genomic_DNA"/>
</dbReference>
<name>A0A1M5QHJ7_9FIRM</name>
<dbReference type="AlphaFoldDB" id="A0A1M5QHJ7"/>
<dbReference type="STRING" id="1121420.SAMN02746098_00260"/>